<dbReference type="EMBL" id="MHCS01000041">
    <property type="protein sequence ID" value="OGY25672.1"/>
    <property type="molecule type" value="Genomic_DNA"/>
</dbReference>
<organism evidence="2 3">
    <name type="scientific">Candidatus Woykebacteria bacterium RBG_16_43_9</name>
    <dbReference type="NCBI Taxonomy" id="1802596"/>
    <lineage>
        <taxon>Bacteria</taxon>
        <taxon>Candidatus Woykeibacteriota</taxon>
    </lineage>
</organism>
<comment type="caution">
    <text evidence="2">The sequence shown here is derived from an EMBL/GenBank/DDBJ whole genome shotgun (WGS) entry which is preliminary data.</text>
</comment>
<keyword evidence="1" id="KW-1133">Transmembrane helix</keyword>
<proteinExistence type="predicted"/>
<protein>
    <recommendedName>
        <fullName evidence="4">Type II secretion system protein GspG C-terminal domain-containing protein</fullName>
    </recommendedName>
</protein>
<sequence>MSERGSLLVGLMMAGVILSFTIIVVIYSLPRYSTDRNSVATNSAAGTSEDGVGGTPADLINQANSVKIQADLKSIQTQMIAYYAEQGVYPNSLEDLTSFMGTQATASKITYISCSDQSALLYHDSSGYPGFVFNHEEVTPSKGSPPPSCGT</sequence>
<dbReference type="Proteomes" id="UP000176389">
    <property type="component" value="Unassembled WGS sequence"/>
</dbReference>
<evidence type="ECO:0008006" key="4">
    <source>
        <dbReference type="Google" id="ProtNLM"/>
    </source>
</evidence>
<dbReference type="Gene3D" id="3.30.700.10">
    <property type="entry name" value="Glycoprotein, Type 4 Pilin"/>
    <property type="match status" value="1"/>
</dbReference>
<evidence type="ECO:0000256" key="1">
    <source>
        <dbReference type="SAM" id="Phobius"/>
    </source>
</evidence>
<dbReference type="AlphaFoldDB" id="A0A1G1WDA1"/>
<dbReference type="SUPFAM" id="SSF54523">
    <property type="entry name" value="Pili subunits"/>
    <property type="match status" value="1"/>
</dbReference>
<reference evidence="2 3" key="1">
    <citation type="journal article" date="2016" name="Nat. Commun.">
        <title>Thousands of microbial genomes shed light on interconnected biogeochemical processes in an aquifer system.</title>
        <authorList>
            <person name="Anantharaman K."/>
            <person name="Brown C.T."/>
            <person name="Hug L.A."/>
            <person name="Sharon I."/>
            <person name="Castelle C.J."/>
            <person name="Probst A.J."/>
            <person name="Thomas B.C."/>
            <person name="Singh A."/>
            <person name="Wilkins M.J."/>
            <person name="Karaoz U."/>
            <person name="Brodie E.L."/>
            <person name="Williams K.H."/>
            <person name="Hubbard S.S."/>
            <person name="Banfield J.F."/>
        </authorList>
    </citation>
    <scope>NUCLEOTIDE SEQUENCE [LARGE SCALE GENOMIC DNA]</scope>
</reference>
<accession>A0A1G1WDA1</accession>
<feature type="transmembrane region" description="Helical" evidence="1">
    <location>
        <begin position="6"/>
        <end position="29"/>
    </location>
</feature>
<evidence type="ECO:0000313" key="2">
    <source>
        <dbReference type="EMBL" id="OGY25672.1"/>
    </source>
</evidence>
<gene>
    <name evidence="2" type="ORF">A2Z11_04420</name>
</gene>
<keyword evidence="1" id="KW-0812">Transmembrane</keyword>
<dbReference type="InterPro" id="IPR045584">
    <property type="entry name" value="Pilin-like"/>
</dbReference>
<evidence type="ECO:0000313" key="3">
    <source>
        <dbReference type="Proteomes" id="UP000176389"/>
    </source>
</evidence>
<name>A0A1G1WDA1_9BACT</name>
<keyword evidence="1" id="KW-0472">Membrane</keyword>